<dbReference type="AlphaFoldDB" id="A0A9P3UT44"/>
<feature type="region of interest" description="Disordered" evidence="3">
    <location>
        <begin position="666"/>
        <end position="832"/>
    </location>
</feature>
<dbReference type="Proteomes" id="UP001063166">
    <property type="component" value="Unassembled WGS sequence"/>
</dbReference>
<feature type="compositionally biased region" description="Low complexity" evidence="3">
    <location>
        <begin position="549"/>
        <end position="559"/>
    </location>
</feature>
<dbReference type="GO" id="GO:0000981">
    <property type="term" value="F:DNA-binding transcription factor activity, RNA polymerase II-specific"/>
    <property type="evidence" value="ECO:0007669"/>
    <property type="project" value="TreeGrafter"/>
</dbReference>
<feature type="compositionally biased region" description="Polar residues" evidence="3">
    <location>
        <begin position="34"/>
        <end position="65"/>
    </location>
</feature>
<feature type="compositionally biased region" description="Polar residues" evidence="3">
    <location>
        <begin position="686"/>
        <end position="695"/>
    </location>
</feature>
<dbReference type="PRINTS" id="PR00053">
    <property type="entry name" value="FORKHEAD"/>
</dbReference>
<keyword evidence="6" id="KW-1185">Reference proteome</keyword>
<feature type="domain" description="Fork-head" evidence="4">
    <location>
        <begin position="346"/>
        <end position="435"/>
    </location>
</feature>
<feature type="compositionally biased region" description="Polar residues" evidence="3">
    <location>
        <begin position="757"/>
        <end position="771"/>
    </location>
</feature>
<comment type="subcellular location">
    <subcellularLocation>
        <location evidence="2">Nucleus</location>
    </subcellularLocation>
</comment>
<evidence type="ECO:0000256" key="3">
    <source>
        <dbReference type="SAM" id="MobiDB-lite"/>
    </source>
</evidence>
<feature type="compositionally biased region" description="Polar residues" evidence="3">
    <location>
        <begin position="560"/>
        <end position="575"/>
    </location>
</feature>
<feature type="compositionally biased region" description="Basic and acidic residues" evidence="3">
    <location>
        <begin position="105"/>
        <end position="118"/>
    </location>
</feature>
<evidence type="ECO:0000313" key="6">
    <source>
        <dbReference type="Proteomes" id="UP001063166"/>
    </source>
</evidence>
<dbReference type="Pfam" id="PF00250">
    <property type="entry name" value="Forkhead"/>
    <property type="match status" value="1"/>
</dbReference>
<sequence length="903" mass="97921">MSDPPPSPISQLLHTLGITRQDLEKRSDQMRQFLTAENASSLRVTETNNPQKPLSLDTRPTSKPVSATAGSTRSRSRANSYTLRDATVPVTPVKTEPIEASAPLRHFDSMEMVIERQRRQSRRERKERREREREAQAKHALPEAPSPSPKNAPPSGFSLDSSTKSRVDARVSIQEPAVQASLQDESTSAAPVTPQRNKYYRDHTNLSGNTYSQPRKEQTAIKTESPSPARPRLPPQSSATQAQYLAYPQYLAYARLLPPLAFPNAQAGPSTLPATPQHQRTHNTLRTENSPLPPSSPPPASSPVSSPHRPVVNLVSSPGPMGPLPNEEEYETLPYTLPPGPYSPNKPDLSYAALVGQAILSSPEHRLTLQEIYDWITIVYPYFKRGETTWMNSIRHVLSTTVCFRKVPRERSVGRTQWAIWDEDLPCFDGGGFRKHLCKDIINSTAARDQGSKGKGKGRKRADTDDVTDARKAKRPRKDTAASLPAAEAAPSYMPATMSSRPLFPPTRPTPHHQPYYESCVQQTLPADVIFPPLPAGVGYNQVVPSAVTSSSSSTATDSNPQTDRSGSLSVEATPSSTQSDSGSASSLSVPGLTPNHSSSSPPLAPSELGAVSSAVDDVCLDDYITIGDDEDDEEEGRSALLSPVKYWGDSPKALDKSKAFETSLRPGIKSVPGGTVSSFDDDDQPLSTRSTAGTSPEARKLNKKISFPPMPTSPTLNRKGSSHVSDASKPTKGRKFIDDERPTTPTPSTPPRSTRQLPLSSIRTPLSSKGVNPAALHSEGDDDDKQGIGELDLNKTPRRRVVSSGVPGPAPVTPRRLVFPSNQNDSPFRTPGAGDVFSPFRTPGSRSFFDPHDPAALLDEELNRMGAGAGDSPTGLFGKSKGSLLYESPGYSTSPGKYPRWW</sequence>
<feature type="compositionally biased region" description="Basic and acidic residues" evidence="3">
    <location>
        <begin position="127"/>
        <end position="141"/>
    </location>
</feature>
<feature type="region of interest" description="Disordered" evidence="3">
    <location>
        <begin position="549"/>
        <end position="609"/>
    </location>
</feature>
<dbReference type="GO" id="GO:0016874">
    <property type="term" value="F:ligase activity"/>
    <property type="evidence" value="ECO:0007669"/>
    <property type="project" value="UniProtKB-KW"/>
</dbReference>
<feature type="compositionally biased region" description="Polar residues" evidence="3">
    <location>
        <begin position="714"/>
        <end position="726"/>
    </location>
</feature>
<dbReference type="SMART" id="SM00339">
    <property type="entry name" value="FH"/>
    <property type="match status" value="1"/>
</dbReference>
<feature type="compositionally biased region" description="Polar residues" evidence="3">
    <location>
        <begin position="267"/>
        <end position="289"/>
    </location>
</feature>
<feature type="region of interest" description="Disordered" evidence="3">
    <location>
        <begin position="267"/>
        <end position="333"/>
    </location>
</feature>
<feature type="region of interest" description="Disordered" evidence="3">
    <location>
        <begin position="34"/>
        <end position="239"/>
    </location>
</feature>
<dbReference type="InterPro" id="IPR050211">
    <property type="entry name" value="FOX_domain-containing"/>
</dbReference>
<keyword evidence="5" id="KW-0436">Ligase</keyword>
<dbReference type="GO" id="GO:0005634">
    <property type="term" value="C:nucleus"/>
    <property type="evidence" value="ECO:0007669"/>
    <property type="project" value="UniProtKB-SubCell"/>
</dbReference>
<dbReference type="InterPro" id="IPR036388">
    <property type="entry name" value="WH-like_DNA-bd_sf"/>
</dbReference>
<dbReference type="CDD" id="cd00059">
    <property type="entry name" value="FH_FOX"/>
    <property type="match status" value="1"/>
</dbReference>
<dbReference type="GO" id="GO:0000978">
    <property type="term" value="F:RNA polymerase II cis-regulatory region sequence-specific DNA binding"/>
    <property type="evidence" value="ECO:0007669"/>
    <property type="project" value="TreeGrafter"/>
</dbReference>
<evidence type="ECO:0000256" key="1">
    <source>
        <dbReference type="ARBA" id="ARBA00023125"/>
    </source>
</evidence>
<name>A0A9P3UT44_LYOSH</name>
<keyword evidence="1 2" id="KW-0238">DNA-binding</keyword>
<feature type="region of interest" description="Disordered" evidence="3">
    <location>
        <begin position="446"/>
        <end position="515"/>
    </location>
</feature>
<dbReference type="SUPFAM" id="SSF46785">
    <property type="entry name" value="Winged helix' DNA-binding domain"/>
    <property type="match status" value="1"/>
</dbReference>
<evidence type="ECO:0000259" key="4">
    <source>
        <dbReference type="PROSITE" id="PS50039"/>
    </source>
</evidence>
<feature type="DNA-binding region" description="Fork-head" evidence="2">
    <location>
        <begin position="346"/>
        <end position="435"/>
    </location>
</feature>
<feature type="region of interest" description="Disordered" evidence="3">
    <location>
        <begin position="866"/>
        <end position="903"/>
    </location>
</feature>
<dbReference type="PANTHER" id="PTHR11829">
    <property type="entry name" value="FORKHEAD BOX PROTEIN"/>
    <property type="match status" value="1"/>
</dbReference>
<evidence type="ECO:0000256" key="2">
    <source>
        <dbReference type="PROSITE-ProRule" id="PRU00089"/>
    </source>
</evidence>
<keyword evidence="2" id="KW-0539">Nucleus</keyword>
<feature type="compositionally biased region" description="Low complexity" evidence="3">
    <location>
        <begin position="481"/>
        <end position="492"/>
    </location>
</feature>
<accession>A0A9P3UT44</accession>
<gene>
    <name evidence="5" type="primary">LIG4</name>
    <name evidence="5" type="ORF">LshimejAT787_1004010</name>
</gene>
<dbReference type="PANTHER" id="PTHR11829:SF343">
    <property type="entry name" value="FORK-HEAD DOMAIN-CONTAINING PROTEIN"/>
    <property type="match status" value="1"/>
</dbReference>
<feature type="compositionally biased region" description="Low complexity" evidence="3">
    <location>
        <begin position="576"/>
        <end position="589"/>
    </location>
</feature>
<feature type="compositionally biased region" description="Pro residues" evidence="3">
    <location>
        <begin position="291"/>
        <end position="301"/>
    </location>
</feature>
<feature type="compositionally biased region" description="Polar residues" evidence="3">
    <location>
        <begin position="180"/>
        <end position="196"/>
    </location>
</feature>
<feature type="compositionally biased region" description="Basic and acidic residues" evidence="3">
    <location>
        <begin position="461"/>
        <end position="471"/>
    </location>
</feature>
<dbReference type="InterPro" id="IPR036390">
    <property type="entry name" value="WH_DNA-bd_sf"/>
</dbReference>
<dbReference type="OrthoDB" id="5954824at2759"/>
<organism evidence="5 6">
    <name type="scientific">Lyophyllum shimeji</name>
    <name type="common">Hon-shimeji</name>
    <name type="synonym">Tricholoma shimeji</name>
    <dbReference type="NCBI Taxonomy" id="47721"/>
    <lineage>
        <taxon>Eukaryota</taxon>
        <taxon>Fungi</taxon>
        <taxon>Dikarya</taxon>
        <taxon>Basidiomycota</taxon>
        <taxon>Agaricomycotina</taxon>
        <taxon>Agaricomycetes</taxon>
        <taxon>Agaricomycetidae</taxon>
        <taxon>Agaricales</taxon>
        <taxon>Tricholomatineae</taxon>
        <taxon>Lyophyllaceae</taxon>
        <taxon>Lyophyllum</taxon>
    </lineage>
</organism>
<reference evidence="5" key="1">
    <citation type="submission" date="2022-07" db="EMBL/GenBank/DDBJ databases">
        <title>The genome of Lyophyllum shimeji provides insight into the initial evolution of ectomycorrhizal fungal genome.</title>
        <authorList>
            <person name="Kobayashi Y."/>
            <person name="Shibata T."/>
            <person name="Hirakawa H."/>
            <person name="Shigenobu S."/>
            <person name="Nishiyama T."/>
            <person name="Yamada A."/>
            <person name="Hasebe M."/>
            <person name="Kawaguchi M."/>
        </authorList>
    </citation>
    <scope>NUCLEOTIDE SEQUENCE</scope>
    <source>
        <strain evidence="5">AT787</strain>
    </source>
</reference>
<proteinExistence type="predicted"/>
<protein>
    <submittedName>
        <fullName evidence="5">DNA ligase</fullName>
    </submittedName>
</protein>
<comment type="caution">
    <text evidence="5">The sequence shown here is derived from an EMBL/GenBank/DDBJ whole genome shotgun (WGS) entry which is preliminary data.</text>
</comment>
<dbReference type="Gene3D" id="1.10.10.10">
    <property type="entry name" value="Winged helix-like DNA-binding domain superfamily/Winged helix DNA-binding domain"/>
    <property type="match status" value="1"/>
</dbReference>
<dbReference type="PROSITE" id="PS50039">
    <property type="entry name" value="FORK_HEAD_3"/>
    <property type="match status" value="1"/>
</dbReference>
<evidence type="ECO:0000313" key="5">
    <source>
        <dbReference type="EMBL" id="GLB41801.1"/>
    </source>
</evidence>
<feature type="compositionally biased region" description="Low complexity" evidence="3">
    <location>
        <begin position="66"/>
        <end position="80"/>
    </location>
</feature>
<dbReference type="EMBL" id="BRPK01000010">
    <property type="protein sequence ID" value="GLB41801.1"/>
    <property type="molecule type" value="Genomic_DNA"/>
</dbReference>
<dbReference type="InterPro" id="IPR001766">
    <property type="entry name" value="Fork_head_dom"/>
</dbReference>